<accession>A0AAP4BNF1</accession>
<dbReference type="RefSeq" id="WP_242722189.1">
    <property type="nucleotide sequence ID" value="NZ_CP051667.1"/>
</dbReference>
<dbReference type="EMBL" id="JASNVH010000002">
    <property type="protein sequence ID" value="MDK4306154.1"/>
    <property type="molecule type" value="Genomic_DNA"/>
</dbReference>
<dbReference type="AlphaFoldDB" id="A0AAP4BNF1"/>
<name>A0AAP4BNF1_9CORY</name>
<reference evidence="1" key="1">
    <citation type="submission" date="2023-05" db="EMBL/GenBank/DDBJ databases">
        <title>Metabolic capabilities are highly conserved among human nasal-associated Corynebacterium species in pangenomic analyses.</title>
        <authorList>
            <person name="Tran T.H."/>
            <person name="Roberts A.Q."/>
            <person name="Escapa I.F."/>
            <person name="Gao W."/>
            <person name="Conlan S."/>
            <person name="Kong H."/>
            <person name="Segre J.A."/>
            <person name="Kelly M.S."/>
            <person name="Lemon K.P."/>
        </authorList>
    </citation>
    <scope>NUCLEOTIDE SEQUENCE</scope>
    <source>
        <strain evidence="1">KPL2773</strain>
    </source>
</reference>
<protein>
    <submittedName>
        <fullName evidence="1">Uncharacterized protein</fullName>
    </submittedName>
</protein>
<dbReference type="Proteomes" id="UP001224412">
    <property type="component" value="Unassembled WGS sequence"/>
</dbReference>
<sequence>MPQPRWAQPHQTKLPDQESALTWADKNATLMHEKQWINPAEEGKKKIADYHDAFFASKAHLANSSLRVMRMSWAKWVEPEWGRMSSKCA</sequence>
<comment type="caution">
    <text evidence="1">The sequence shown here is derived from an EMBL/GenBank/DDBJ whole genome shotgun (WGS) entry which is preliminary data.</text>
</comment>
<evidence type="ECO:0000313" key="1">
    <source>
        <dbReference type="EMBL" id="MDK4306154.1"/>
    </source>
</evidence>
<organism evidence="1 2">
    <name type="scientific">Corynebacterium pseudodiphtheriticum</name>
    <dbReference type="NCBI Taxonomy" id="37637"/>
    <lineage>
        <taxon>Bacteria</taxon>
        <taxon>Bacillati</taxon>
        <taxon>Actinomycetota</taxon>
        <taxon>Actinomycetes</taxon>
        <taxon>Mycobacteriales</taxon>
        <taxon>Corynebacteriaceae</taxon>
        <taxon>Corynebacterium</taxon>
    </lineage>
</organism>
<gene>
    <name evidence="1" type="ORF">QPX42_01080</name>
</gene>
<evidence type="ECO:0000313" key="2">
    <source>
        <dbReference type="Proteomes" id="UP001224412"/>
    </source>
</evidence>
<proteinExistence type="predicted"/>